<reference evidence="9 10" key="1">
    <citation type="journal article" date="2015" name="Genome Biol. Evol.">
        <title>Comparative Genomics of a Bacterivorous Green Alga Reveals Evolutionary Causalities and Consequences of Phago-Mixotrophic Mode of Nutrition.</title>
        <authorList>
            <person name="Burns J.A."/>
            <person name="Paasch A."/>
            <person name="Narechania A."/>
            <person name="Kim E."/>
        </authorList>
    </citation>
    <scope>NUCLEOTIDE SEQUENCE [LARGE SCALE GENOMIC DNA]</scope>
    <source>
        <strain evidence="9 10">PLY_AMNH</strain>
    </source>
</reference>
<feature type="transmembrane region" description="Helical" evidence="7">
    <location>
        <begin position="253"/>
        <end position="272"/>
    </location>
</feature>
<accession>A0AAE0G1Q5</accession>
<dbReference type="PANTHER" id="PTHR16172">
    <property type="entry name" value="MAJOR FACILITATOR SUPERFAMILY DOMAIN-CONTAINING PROTEIN 6-LIKE"/>
    <property type="match status" value="1"/>
</dbReference>
<dbReference type="Proteomes" id="UP001190700">
    <property type="component" value="Unassembled WGS sequence"/>
</dbReference>
<evidence type="ECO:0000313" key="10">
    <source>
        <dbReference type="Proteomes" id="UP001190700"/>
    </source>
</evidence>
<dbReference type="GO" id="GO:0016020">
    <property type="term" value="C:membrane"/>
    <property type="evidence" value="ECO:0007669"/>
    <property type="project" value="UniProtKB-SubCell"/>
</dbReference>
<dbReference type="InterPro" id="IPR051717">
    <property type="entry name" value="MFS_MFSD6"/>
</dbReference>
<evidence type="ECO:0000256" key="7">
    <source>
        <dbReference type="SAM" id="Phobius"/>
    </source>
</evidence>
<protein>
    <recommendedName>
        <fullName evidence="8">Major facilitator superfamily associated domain-containing protein</fullName>
    </recommendedName>
</protein>
<evidence type="ECO:0000256" key="5">
    <source>
        <dbReference type="ARBA" id="ARBA00023136"/>
    </source>
</evidence>
<feature type="region of interest" description="Disordered" evidence="6">
    <location>
        <begin position="194"/>
        <end position="224"/>
    </location>
</feature>
<evidence type="ECO:0000256" key="2">
    <source>
        <dbReference type="ARBA" id="ARBA00005241"/>
    </source>
</evidence>
<dbReference type="PANTHER" id="PTHR16172:SF41">
    <property type="entry name" value="MAJOR FACILITATOR SUPERFAMILY DOMAIN-CONTAINING PROTEIN 6-LIKE"/>
    <property type="match status" value="1"/>
</dbReference>
<feature type="transmembrane region" description="Helical" evidence="7">
    <location>
        <begin position="161"/>
        <end position="181"/>
    </location>
</feature>
<name>A0AAE0G1Q5_9CHLO</name>
<feature type="transmembrane region" description="Helical" evidence="7">
    <location>
        <begin position="345"/>
        <end position="366"/>
    </location>
</feature>
<dbReference type="SUPFAM" id="SSF103473">
    <property type="entry name" value="MFS general substrate transporter"/>
    <property type="match status" value="1"/>
</dbReference>
<keyword evidence="5 7" id="KW-0472">Membrane</keyword>
<comment type="similarity">
    <text evidence="2">Belongs to the major facilitator superfamily. MFSD6 family.</text>
</comment>
<feature type="transmembrane region" description="Helical" evidence="7">
    <location>
        <begin position="45"/>
        <end position="66"/>
    </location>
</feature>
<evidence type="ECO:0000256" key="1">
    <source>
        <dbReference type="ARBA" id="ARBA00004141"/>
    </source>
</evidence>
<proteinExistence type="inferred from homology"/>
<keyword evidence="4 7" id="KW-1133">Transmembrane helix</keyword>
<keyword evidence="10" id="KW-1185">Reference proteome</keyword>
<feature type="domain" description="Major facilitator superfamily associated" evidence="8">
    <location>
        <begin position="15"/>
        <end position="414"/>
    </location>
</feature>
<evidence type="ECO:0000313" key="9">
    <source>
        <dbReference type="EMBL" id="KAK3269999.1"/>
    </source>
</evidence>
<evidence type="ECO:0000256" key="6">
    <source>
        <dbReference type="SAM" id="MobiDB-lite"/>
    </source>
</evidence>
<feature type="transmembrane region" description="Helical" evidence="7">
    <location>
        <begin position="284"/>
        <end position="306"/>
    </location>
</feature>
<keyword evidence="3 7" id="KW-0812">Transmembrane</keyword>
<organism evidence="9 10">
    <name type="scientific">Cymbomonas tetramitiformis</name>
    <dbReference type="NCBI Taxonomy" id="36881"/>
    <lineage>
        <taxon>Eukaryota</taxon>
        <taxon>Viridiplantae</taxon>
        <taxon>Chlorophyta</taxon>
        <taxon>Pyramimonadophyceae</taxon>
        <taxon>Pyramimonadales</taxon>
        <taxon>Pyramimonadaceae</taxon>
        <taxon>Cymbomonas</taxon>
    </lineage>
</organism>
<dbReference type="InterPro" id="IPR024989">
    <property type="entry name" value="MFS_assoc_dom"/>
</dbReference>
<dbReference type="Gene3D" id="1.20.1250.20">
    <property type="entry name" value="MFS general substrate transporter like domains"/>
    <property type="match status" value="2"/>
</dbReference>
<dbReference type="AlphaFoldDB" id="A0AAE0G1Q5"/>
<comment type="subcellular location">
    <subcellularLocation>
        <location evidence="1">Membrane</location>
        <topology evidence="1">Multi-pass membrane protein</topology>
    </subcellularLocation>
</comment>
<dbReference type="Pfam" id="PF12832">
    <property type="entry name" value="MFS_1_like"/>
    <property type="match status" value="1"/>
</dbReference>
<feature type="transmembrane region" description="Helical" evidence="7">
    <location>
        <begin position="103"/>
        <end position="125"/>
    </location>
</feature>
<sequence>MTPEEKSSAALFIKFLRFFSTLGSSTWGRFAQIYYNDKGLNPANIGTIEAVMPLVAVLTQPVWGIVADRLQSKKRVFCVLKTINTALLLLFAVPAVATGFIPILLISTAMACFVAPGLIEAYTLDVCAVTGTSYGEVRLYGAISWGLGAFVMGILNDRYGFEINFLLYGVFSVTTLCIVAWKFPARDIPQPPPAPAPLPTGCSEEVVDTTGPADDDEEAPAEVAKSQHAVAGTGAHTPMSEVLRDLRGTLMTWDFAIFLAETVIAGMGIGVVERLLFVYLLNDLSASTSLCGTIVLITVVFEIPIFHYAETILRRCGVNGSLLISYMCYCVRVYGYTLLTHDSLHWIFALEAMHGVTFALLWTTIVHRSSALGPAKWRGTVQSIVNIAYGGLGNGGGALIGGIVMVHYGAKVMYSGAAAIIFGLFCVRAASGLVNYMSTMVSMQGQDYYEELASE</sequence>
<feature type="transmembrane region" description="Helical" evidence="7">
    <location>
        <begin position="414"/>
        <end position="436"/>
    </location>
</feature>
<comment type="caution">
    <text evidence="9">The sequence shown here is derived from an EMBL/GenBank/DDBJ whole genome shotgun (WGS) entry which is preliminary data.</text>
</comment>
<evidence type="ECO:0000256" key="3">
    <source>
        <dbReference type="ARBA" id="ARBA00022692"/>
    </source>
</evidence>
<evidence type="ECO:0000259" key="8">
    <source>
        <dbReference type="Pfam" id="PF12832"/>
    </source>
</evidence>
<feature type="transmembrane region" description="Helical" evidence="7">
    <location>
        <begin position="387"/>
        <end position="408"/>
    </location>
</feature>
<feature type="transmembrane region" description="Helical" evidence="7">
    <location>
        <begin position="137"/>
        <end position="155"/>
    </location>
</feature>
<evidence type="ECO:0000256" key="4">
    <source>
        <dbReference type="ARBA" id="ARBA00022989"/>
    </source>
</evidence>
<gene>
    <name evidence="9" type="ORF">CYMTET_21579</name>
</gene>
<dbReference type="InterPro" id="IPR036259">
    <property type="entry name" value="MFS_trans_sf"/>
</dbReference>
<dbReference type="EMBL" id="LGRX02010616">
    <property type="protein sequence ID" value="KAK3269999.1"/>
    <property type="molecule type" value="Genomic_DNA"/>
</dbReference>